<dbReference type="InterPro" id="IPR007351">
    <property type="entry name" value="YjbR"/>
</dbReference>
<dbReference type="AlphaFoldDB" id="A0A0F9W883"/>
<comment type="caution">
    <text evidence="1">The sequence shown here is derived from an EMBL/GenBank/DDBJ whole genome shotgun (WGS) entry which is preliminary data.</text>
</comment>
<dbReference type="EMBL" id="LAZR01000209">
    <property type="protein sequence ID" value="KKN81861.1"/>
    <property type="molecule type" value="Genomic_DNA"/>
</dbReference>
<accession>A0A0F9W883</accession>
<evidence type="ECO:0008006" key="2">
    <source>
        <dbReference type="Google" id="ProtNLM"/>
    </source>
</evidence>
<proteinExistence type="predicted"/>
<evidence type="ECO:0000313" key="1">
    <source>
        <dbReference type="EMBL" id="KKN81861.1"/>
    </source>
</evidence>
<dbReference type="Pfam" id="PF04237">
    <property type="entry name" value="YjbR"/>
    <property type="match status" value="1"/>
</dbReference>
<organism evidence="1">
    <name type="scientific">marine sediment metagenome</name>
    <dbReference type="NCBI Taxonomy" id="412755"/>
    <lineage>
        <taxon>unclassified sequences</taxon>
        <taxon>metagenomes</taxon>
        <taxon>ecological metagenomes</taxon>
    </lineage>
</organism>
<dbReference type="SUPFAM" id="SSF142906">
    <property type="entry name" value="YjbR-like"/>
    <property type="match status" value="1"/>
</dbReference>
<gene>
    <name evidence="1" type="ORF">LCGC14_0315340</name>
</gene>
<name>A0A0F9W883_9ZZZZ</name>
<reference evidence="1" key="1">
    <citation type="journal article" date="2015" name="Nature">
        <title>Complex archaea that bridge the gap between prokaryotes and eukaryotes.</title>
        <authorList>
            <person name="Spang A."/>
            <person name="Saw J.H."/>
            <person name="Jorgensen S.L."/>
            <person name="Zaremba-Niedzwiedzka K."/>
            <person name="Martijn J."/>
            <person name="Lind A.E."/>
            <person name="van Eijk R."/>
            <person name="Schleper C."/>
            <person name="Guy L."/>
            <person name="Ettema T.J."/>
        </authorList>
    </citation>
    <scope>NUCLEOTIDE SEQUENCE</scope>
</reference>
<sequence length="133" mass="14960">MDLRRYLLSKPEAEESFPFGPEAAVFKIQGKMFALLLERDGVASVNLKCDPEQAIGLRDLFTAVTPGYHMNKRHWNTVRDDGSIPVGELQRMIDHSYALVVKGLNRTQRLGLEARHGQAVLYVRQLGAQPDGR</sequence>
<dbReference type="InterPro" id="IPR038056">
    <property type="entry name" value="YjbR-like_sf"/>
</dbReference>
<dbReference type="PANTHER" id="PTHR35145">
    <property type="entry name" value="CYTOPLASMIC PROTEIN-RELATED"/>
    <property type="match status" value="1"/>
</dbReference>
<dbReference type="InterPro" id="IPR058532">
    <property type="entry name" value="YjbR/MT2646/Rv2570-like"/>
</dbReference>
<protein>
    <recommendedName>
        <fullName evidence="2">MmcQ-like protein</fullName>
    </recommendedName>
</protein>
<dbReference type="Gene3D" id="3.90.1150.30">
    <property type="match status" value="1"/>
</dbReference>
<dbReference type="PANTHER" id="PTHR35145:SF1">
    <property type="entry name" value="CYTOPLASMIC PROTEIN"/>
    <property type="match status" value="1"/>
</dbReference>